<accession>A0ABT6A799</accession>
<sequence>MTQSGQGEEPSARPAHEGIVLPSDGGEPLLPGMTGSPAGRPSVPPATGQASAPAGGQAWGQPWGPGHQQGPPQPSDQVWQEPPAAPGWGAAGQQPAVQEPYPQAPSPAWGGPDASQGGPAAGSPYGGALPPEGSSGQGAQHPAAPPSYGGPAAPQPPAAGGRHLPYASGGPSLPPAGPGLPADEGATRYIPPVPGAPAGEGATRYIPPVPGASAGEGATQFLPPAPADGGATQFLPPMGQGALPPEAPGDQDTRFLGRLPQDGAGPLPPAAPGGPADAEATQYIAPVGAGAPYDAPGDDAGRRTPAEFDNLFRSDAAAGPAPATQQMPRVQDPQGGRPYGRPGYAPPGQDDGFHGGGRGGDGGRGRGSGSRVPVIAAVGVGIVVIGIGAGVLLRGGGGGDTPSGGGQNVSATAPADTGSAPAGADPARAQAVALDKLLSDSGSSRAAVIKSVAAVKTCTNLAQASSDLRGAAEQRTGLVTRLGQLQVDKLPQHDQLTAALNGAWRASASADRHYAAWAGQVGGKKGCRKGHARTTGETQAGNRESGVASAQKVKAAQLWNAIARTYGLTQRQPTQL</sequence>
<protein>
    <recommendedName>
        <fullName evidence="4">Basic proline-rich protein</fullName>
    </recommendedName>
</protein>
<feature type="compositionally biased region" description="Gly residues" evidence="1">
    <location>
        <begin position="354"/>
        <end position="368"/>
    </location>
</feature>
<reference evidence="2 3" key="1">
    <citation type="submission" date="2023-03" db="EMBL/GenBank/DDBJ databases">
        <title>Draft genome sequence of Streptomyces sp. K1PA1 isolated from peat swamp forest in Thailand.</title>
        <authorList>
            <person name="Klaysubun C."/>
            <person name="Duangmal K."/>
        </authorList>
    </citation>
    <scope>NUCLEOTIDE SEQUENCE [LARGE SCALE GENOMIC DNA]</scope>
    <source>
        <strain evidence="2 3">K1PA1</strain>
    </source>
</reference>
<feature type="compositionally biased region" description="Low complexity" evidence="1">
    <location>
        <begin position="110"/>
        <end position="131"/>
    </location>
</feature>
<feature type="region of interest" description="Disordered" evidence="1">
    <location>
        <begin position="522"/>
        <end position="547"/>
    </location>
</feature>
<evidence type="ECO:0000313" key="2">
    <source>
        <dbReference type="EMBL" id="MDF3300503.1"/>
    </source>
</evidence>
<evidence type="ECO:0000313" key="3">
    <source>
        <dbReference type="Proteomes" id="UP001221150"/>
    </source>
</evidence>
<feature type="compositionally biased region" description="Low complexity" evidence="1">
    <location>
        <begin position="333"/>
        <end position="350"/>
    </location>
</feature>
<dbReference type="RefSeq" id="WP_276110050.1">
    <property type="nucleotide sequence ID" value="NZ_JARJBB010000008.1"/>
</dbReference>
<evidence type="ECO:0008006" key="4">
    <source>
        <dbReference type="Google" id="ProtNLM"/>
    </source>
</evidence>
<keyword evidence="3" id="KW-1185">Reference proteome</keyword>
<evidence type="ECO:0000256" key="1">
    <source>
        <dbReference type="SAM" id="MobiDB-lite"/>
    </source>
</evidence>
<gene>
    <name evidence="2" type="ORF">P3H78_18125</name>
</gene>
<feature type="compositionally biased region" description="Low complexity" evidence="1">
    <location>
        <begin position="45"/>
        <end position="96"/>
    </location>
</feature>
<feature type="region of interest" description="Disordered" evidence="1">
    <location>
        <begin position="398"/>
        <end position="426"/>
    </location>
</feature>
<feature type="region of interest" description="Disordered" evidence="1">
    <location>
        <begin position="1"/>
        <end position="278"/>
    </location>
</feature>
<feature type="compositionally biased region" description="Gly residues" evidence="1">
    <location>
        <begin position="398"/>
        <end position="407"/>
    </location>
</feature>
<dbReference type="EMBL" id="JARJBB010000008">
    <property type="protein sequence ID" value="MDF3300503.1"/>
    <property type="molecule type" value="Genomic_DNA"/>
</dbReference>
<organism evidence="2 3">
    <name type="scientific">Streptomyces tropicalis</name>
    <dbReference type="NCBI Taxonomy" id="3034234"/>
    <lineage>
        <taxon>Bacteria</taxon>
        <taxon>Bacillati</taxon>
        <taxon>Actinomycetota</taxon>
        <taxon>Actinomycetes</taxon>
        <taxon>Kitasatosporales</taxon>
        <taxon>Streptomycetaceae</taxon>
        <taxon>Streptomyces</taxon>
    </lineage>
</organism>
<comment type="caution">
    <text evidence="2">The sequence shown here is derived from an EMBL/GenBank/DDBJ whole genome shotgun (WGS) entry which is preliminary data.</text>
</comment>
<name>A0ABT6A799_9ACTN</name>
<feature type="region of interest" description="Disordered" evidence="1">
    <location>
        <begin position="318"/>
        <end position="369"/>
    </location>
</feature>
<proteinExistence type="predicted"/>
<dbReference type="Proteomes" id="UP001221150">
    <property type="component" value="Unassembled WGS sequence"/>
</dbReference>
<feature type="compositionally biased region" description="Low complexity" evidence="1">
    <location>
        <begin position="146"/>
        <end position="171"/>
    </location>
</feature>